<dbReference type="GeneID" id="63779524"/>
<keyword evidence="2" id="KW-1185">Reference proteome</keyword>
<dbReference type="RefSeq" id="XP_040719562.1">
    <property type="nucleotide sequence ID" value="XM_040863312.1"/>
</dbReference>
<dbReference type="Proteomes" id="UP000193689">
    <property type="component" value="Unassembled WGS sequence"/>
</dbReference>
<evidence type="ECO:0000313" key="2">
    <source>
        <dbReference type="Proteomes" id="UP000193689"/>
    </source>
</evidence>
<proteinExistence type="predicted"/>
<name>A0A1Y2EDH1_9PEZI</name>
<accession>A0A1Y2EDH1</accession>
<dbReference type="AlphaFoldDB" id="A0A1Y2EDH1"/>
<sequence>MSYEKCRRGQHYENHDPETKVSKIISAYAKSNAVSIIDMDRFSGEEVLDCLQAIYKVQYKTFVAIVTTQVIKQQIARGLEKMFSPLVVDNEDAVRPPLAIPLTHKNNDQIAYFFHPAYPLPHDLLFTLPCVDPAGASAQPTGLHHTALLACQIIANNAFESGQLYFDRQGAHAVLERIPARAVLWPGEYFFVVNSDHGSLGRHDATLRALTNYGCGLTNAHIVPEEEGEWFTQNSMSRYGVDMRDPKFVPVGSDASSSTTNPAYVPRVFGTNMGEFSGLYHNTHFQCLDNTNREFISSRLAWTVLMLMKPFVLMDIQRSIIRCQSNQGAGVEWKVEDLSGPTLSSLYGGGGLRSVSPKKRSRQHVEDCSNVADSDEWYDKVFDDGRDENAVFPT</sequence>
<comment type="caution">
    <text evidence="1">The sequence shown here is derived from an EMBL/GenBank/DDBJ whole genome shotgun (WGS) entry which is preliminary data.</text>
</comment>
<evidence type="ECO:0000313" key="1">
    <source>
        <dbReference type="EMBL" id="ORY69612.1"/>
    </source>
</evidence>
<dbReference type="InParanoid" id="A0A1Y2EDH1"/>
<reference evidence="1 2" key="1">
    <citation type="submission" date="2016-07" db="EMBL/GenBank/DDBJ databases">
        <title>Pervasive Adenine N6-methylation of Active Genes in Fungi.</title>
        <authorList>
            <consortium name="DOE Joint Genome Institute"/>
            <person name="Mondo S.J."/>
            <person name="Dannebaum R.O."/>
            <person name="Kuo R.C."/>
            <person name="Labutti K."/>
            <person name="Haridas S."/>
            <person name="Kuo A."/>
            <person name="Salamov A."/>
            <person name="Ahrendt S.R."/>
            <person name="Lipzen A."/>
            <person name="Sullivan W."/>
            <person name="Andreopoulos W.B."/>
            <person name="Clum A."/>
            <person name="Lindquist E."/>
            <person name="Daum C."/>
            <person name="Ramamoorthy G.K."/>
            <person name="Gryganskyi A."/>
            <person name="Culley D."/>
            <person name="Magnuson J.K."/>
            <person name="James T.Y."/>
            <person name="O'Malley M.A."/>
            <person name="Stajich J.E."/>
            <person name="Spatafora J.W."/>
            <person name="Visel A."/>
            <person name="Grigoriev I.V."/>
        </authorList>
    </citation>
    <scope>NUCLEOTIDE SEQUENCE [LARGE SCALE GENOMIC DNA]</scope>
    <source>
        <strain evidence="1 2">CBS 129021</strain>
    </source>
</reference>
<protein>
    <submittedName>
        <fullName evidence="1">Uncharacterized protein</fullName>
    </submittedName>
</protein>
<dbReference type="OrthoDB" id="2142759at2759"/>
<gene>
    <name evidence="1" type="ORF">BCR38DRAFT_480790</name>
</gene>
<organism evidence="1 2">
    <name type="scientific">Pseudomassariella vexata</name>
    <dbReference type="NCBI Taxonomy" id="1141098"/>
    <lineage>
        <taxon>Eukaryota</taxon>
        <taxon>Fungi</taxon>
        <taxon>Dikarya</taxon>
        <taxon>Ascomycota</taxon>
        <taxon>Pezizomycotina</taxon>
        <taxon>Sordariomycetes</taxon>
        <taxon>Xylariomycetidae</taxon>
        <taxon>Amphisphaeriales</taxon>
        <taxon>Pseudomassariaceae</taxon>
        <taxon>Pseudomassariella</taxon>
    </lineage>
</organism>
<dbReference type="EMBL" id="MCFJ01000002">
    <property type="protein sequence ID" value="ORY69612.1"/>
    <property type="molecule type" value="Genomic_DNA"/>
</dbReference>